<dbReference type="AlphaFoldDB" id="A0A0B7AQ27"/>
<reference evidence="1" key="1">
    <citation type="submission" date="2014-12" db="EMBL/GenBank/DDBJ databases">
        <title>Insight into the proteome of Arion vulgaris.</title>
        <authorList>
            <person name="Aradska J."/>
            <person name="Bulat T."/>
            <person name="Smidak R."/>
            <person name="Sarate P."/>
            <person name="Gangsoo J."/>
            <person name="Sialana F."/>
            <person name="Bilban M."/>
            <person name="Lubec G."/>
        </authorList>
    </citation>
    <scope>NUCLEOTIDE SEQUENCE</scope>
    <source>
        <tissue evidence="1">Skin</tissue>
    </source>
</reference>
<proteinExistence type="predicted"/>
<sequence length="66" mass="7815">MCSRQKKKIWTAKGNMKKNCGNRIKRLWPDLENNWLKGGRLTTVGISCESCMDKMRHKEDIEIEIY</sequence>
<protein>
    <submittedName>
        <fullName evidence="1">Uncharacterized protein</fullName>
    </submittedName>
</protein>
<accession>A0A0B7AQ27</accession>
<dbReference type="EMBL" id="HACG01036299">
    <property type="protein sequence ID" value="CEK83164.1"/>
    <property type="molecule type" value="Transcribed_RNA"/>
</dbReference>
<evidence type="ECO:0000313" key="1">
    <source>
        <dbReference type="EMBL" id="CEK83164.1"/>
    </source>
</evidence>
<organism evidence="1">
    <name type="scientific">Arion vulgaris</name>
    <dbReference type="NCBI Taxonomy" id="1028688"/>
    <lineage>
        <taxon>Eukaryota</taxon>
        <taxon>Metazoa</taxon>
        <taxon>Spiralia</taxon>
        <taxon>Lophotrochozoa</taxon>
        <taxon>Mollusca</taxon>
        <taxon>Gastropoda</taxon>
        <taxon>Heterobranchia</taxon>
        <taxon>Euthyneura</taxon>
        <taxon>Panpulmonata</taxon>
        <taxon>Eupulmonata</taxon>
        <taxon>Stylommatophora</taxon>
        <taxon>Helicina</taxon>
        <taxon>Arionoidea</taxon>
        <taxon>Arionidae</taxon>
        <taxon>Arion</taxon>
    </lineage>
</organism>
<gene>
    <name evidence="1" type="primary">ORF135527</name>
</gene>
<name>A0A0B7AQ27_9EUPU</name>